<evidence type="ECO:0000313" key="7">
    <source>
        <dbReference type="EMBL" id="KAJ8046083.1"/>
    </source>
</evidence>
<dbReference type="InterPro" id="IPR050598">
    <property type="entry name" value="AminoAcid_Transporter"/>
</dbReference>
<organism evidence="7 8">
    <name type="scientific">Holothuria leucospilota</name>
    <name type="common">Black long sea cucumber</name>
    <name type="synonym">Mertensiothuria leucospilota</name>
    <dbReference type="NCBI Taxonomy" id="206669"/>
    <lineage>
        <taxon>Eukaryota</taxon>
        <taxon>Metazoa</taxon>
        <taxon>Echinodermata</taxon>
        <taxon>Eleutherozoa</taxon>
        <taxon>Echinozoa</taxon>
        <taxon>Holothuroidea</taxon>
        <taxon>Aspidochirotacea</taxon>
        <taxon>Aspidochirotida</taxon>
        <taxon>Holothuriidae</taxon>
        <taxon>Holothuria</taxon>
    </lineage>
</organism>
<dbReference type="GO" id="GO:0015179">
    <property type="term" value="F:L-amino acid transmembrane transporter activity"/>
    <property type="evidence" value="ECO:0007669"/>
    <property type="project" value="TreeGrafter"/>
</dbReference>
<evidence type="ECO:0000256" key="4">
    <source>
        <dbReference type="ARBA" id="ARBA00023136"/>
    </source>
</evidence>
<dbReference type="OrthoDB" id="3257095at2759"/>
<evidence type="ECO:0000313" key="8">
    <source>
        <dbReference type="Proteomes" id="UP001152320"/>
    </source>
</evidence>
<comment type="caution">
    <text evidence="7">The sequence shown here is derived from an EMBL/GenBank/DDBJ whole genome shotgun (WGS) entry which is preliminary data.</text>
</comment>
<dbReference type="AlphaFoldDB" id="A0A9Q1CIU9"/>
<sequence>MATLIALILMGTIKMILKGSGNFEKPFQTSVEFSIFKVPSAFFSAYFAYGGWDNISNITEEVKKPAKTIMSAMTISFVCVTIMYLLANIAYVTVLTPEEIMSSDAVAALFAVRIIGKWSFIIWVCVVLSAAGNLSGSTYSNSRIFFVAARAGHFPFILSTIHIRRKTPLPAIIITVSMCRYPK</sequence>
<evidence type="ECO:0000256" key="6">
    <source>
        <dbReference type="SAM" id="SignalP"/>
    </source>
</evidence>
<feature type="chain" id="PRO_5040139971" evidence="6">
    <location>
        <begin position="19"/>
        <end position="183"/>
    </location>
</feature>
<evidence type="ECO:0000256" key="1">
    <source>
        <dbReference type="ARBA" id="ARBA00004141"/>
    </source>
</evidence>
<dbReference type="Pfam" id="PF13520">
    <property type="entry name" value="AA_permease_2"/>
    <property type="match status" value="1"/>
</dbReference>
<feature type="transmembrane region" description="Helical" evidence="5">
    <location>
        <begin position="114"/>
        <end position="134"/>
    </location>
</feature>
<evidence type="ECO:0000256" key="5">
    <source>
        <dbReference type="SAM" id="Phobius"/>
    </source>
</evidence>
<dbReference type="InterPro" id="IPR002293">
    <property type="entry name" value="AA/rel_permease1"/>
</dbReference>
<proteinExistence type="predicted"/>
<dbReference type="GO" id="GO:0016020">
    <property type="term" value="C:membrane"/>
    <property type="evidence" value="ECO:0007669"/>
    <property type="project" value="UniProtKB-SubCell"/>
</dbReference>
<dbReference type="PANTHER" id="PTHR11785:SF375">
    <property type="entry name" value="AMINO ACID TRANSPORTER"/>
    <property type="match status" value="1"/>
</dbReference>
<feature type="signal peptide" evidence="6">
    <location>
        <begin position="1"/>
        <end position="18"/>
    </location>
</feature>
<keyword evidence="6" id="KW-0732">Signal</keyword>
<evidence type="ECO:0000256" key="3">
    <source>
        <dbReference type="ARBA" id="ARBA00022989"/>
    </source>
</evidence>
<dbReference type="Proteomes" id="UP001152320">
    <property type="component" value="Chromosome 3"/>
</dbReference>
<dbReference type="PANTHER" id="PTHR11785">
    <property type="entry name" value="AMINO ACID TRANSPORTER"/>
    <property type="match status" value="1"/>
</dbReference>
<keyword evidence="4 5" id="KW-0472">Membrane</keyword>
<evidence type="ECO:0000256" key="2">
    <source>
        <dbReference type="ARBA" id="ARBA00022692"/>
    </source>
</evidence>
<name>A0A9Q1CIU9_HOLLE</name>
<keyword evidence="2 5" id="KW-0812">Transmembrane</keyword>
<protein>
    <submittedName>
        <fullName evidence="7">Y+L amino acid transporter 2</fullName>
    </submittedName>
</protein>
<keyword evidence="8" id="KW-1185">Reference proteome</keyword>
<dbReference type="Gene3D" id="1.20.1740.10">
    <property type="entry name" value="Amino acid/polyamine transporter I"/>
    <property type="match status" value="1"/>
</dbReference>
<gene>
    <name evidence="7" type="ORF">HOLleu_09258</name>
</gene>
<accession>A0A9Q1CIU9</accession>
<comment type="subcellular location">
    <subcellularLocation>
        <location evidence="1">Membrane</location>
        <topology evidence="1">Multi-pass membrane protein</topology>
    </subcellularLocation>
</comment>
<keyword evidence="3 5" id="KW-1133">Transmembrane helix</keyword>
<feature type="transmembrane region" description="Helical" evidence="5">
    <location>
        <begin position="73"/>
        <end position="94"/>
    </location>
</feature>
<reference evidence="7" key="1">
    <citation type="submission" date="2021-10" db="EMBL/GenBank/DDBJ databases">
        <title>Tropical sea cucumber genome reveals ecological adaptation and Cuvierian tubules defense mechanism.</title>
        <authorList>
            <person name="Chen T."/>
        </authorList>
    </citation>
    <scope>NUCLEOTIDE SEQUENCE</scope>
    <source>
        <strain evidence="7">Nanhai2018</strain>
        <tissue evidence="7">Muscle</tissue>
    </source>
</reference>
<dbReference type="EMBL" id="JAIZAY010000003">
    <property type="protein sequence ID" value="KAJ8046083.1"/>
    <property type="molecule type" value="Genomic_DNA"/>
</dbReference>